<dbReference type="Proteomes" id="UP000600449">
    <property type="component" value="Unassembled WGS sequence"/>
</dbReference>
<dbReference type="Pfam" id="PF01494">
    <property type="entry name" value="FAD_binding_3"/>
    <property type="match status" value="1"/>
</dbReference>
<dbReference type="AlphaFoldDB" id="A0A917Q795"/>
<evidence type="ECO:0000313" key="2">
    <source>
        <dbReference type="EMBL" id="GGK32883.1"/>
    </source>
</evidence>
<gene>
    <name evidence="2" type="ORF">GCM10011322_19520</name>
</gene>
<dbReference type="InterPro" id="IPR002938">
    <property type="entry name" value="FAD-bd"/>
</dbReference>
<dbReference type="GO" id="GO:0071949">
    <property type="term" value="F:FAD binding"/>
    <property type="evidence" value="ECO:0007669"/>
    <property type="project" value="InterPro"/>
</dbReference>
<reference evidence="2 3" key="1">
    <citation type="journal article" date="2014" name="Int. J. Syst. Evol. Microbiol.">
        <title>Complete genome sequence of Corynebacterium casei LMG S-19264T (=DSM 44701T), isolated from a smear-ripened cheese.</title>
        <authorList>
            <consortium name="US DOE Joint Genome Institute (JGI-PGF)"/>
            <person name="Walter F."/>
            <person name="Albersmeier A."/>
            <person name="Kalinowski J."/>
            <person name="Ruckert C."/>
        </authorList>
    </citation>
    <scope>NUCLEOTIDE SEQUENCE [LARGE SCALE GENOMIC DNA]</scope>
    <source>
        <strain evidence="2 3">CGMCC 1.9161</strain>
    </source>
</reference>
<sequence>MNASATGCDVLVVGGGLAGGACALRLAEAGADVLLVEREAGAHDKVCGEFLSGEAASMLDDLGVGALLADAPRIARLELAHGRAAARADLPFLARGLSRQRLDEALLARAGERGARIVRGLAVRALEREPEGGLMARLSDGSRVRARRVVLATGKHDLRGHRRPPPERDLVGLKAHLALAPQAAASLADLVHLTLFAGGYAGLQRVEGGRANLCLVAPAQRVRAAGGFETLVAEIARETPSLSARLAGARLASSAPVAIARIPYGFVHRPGDAEHHDLLRVGDQAGVVPSFCGDGMAMALYGGLSAAQALAEGAPAQVHHARLAQAIGPAIARARTLEQVGAGALGRSLVVAAARLVPGLAARAAAATRVPEPAWRALVRTRP</sequence>
<protein>
    <recommendedName>
        <fullName evidence="1">FAD-binding domain-containing protein</fullName>
    </recommendedName>
</protein>
<dbReference type="RefSeq" id="WP_188912201.1">
    <property type="nucleotide sequence ID" value="NZ_BMMF01000005.1"/>
</dbReference>
<accession>A0A917Q795</accession>
<dbReference type="EMBL" id="BMMF01000005">
    <property type="protein sequence ID" value="GGK32883.1"/>
    <property type="molecule type" value="Genomic_DNA"/>
</dbReference>
<keyword evidence="3" id="KW-1185">Reference proteome</keyword>
<dbReference type="InterPro" id="IPR050407">
    <property type="entry name" value="Geranylgeranyl_reductase"/>
</dbReference>
<dbReference type="PANTHER" id="PTHR42685">
    <property type="entry name" value="GERANYLGERANYL DIPHOSPHATE REDUCTASE"/>
    <property type="match status" value="1"/>
</dbReference>
<proteinExistence type="predicted"/>
<organism evidence="2 3">
    <name type="scientific">Salinarimonas ramus</name>
    <dbReference type="NCBI Taxonomy" id="690164"/>
    <lineage>
        <taxon>Bacteria</taxon>
        <taxon>Pseudomonadati</taxon>
        <taxon>Pseudomonadota</taxon>
        <taxon>Alphaproteobacteria</taxon>
        <taxon>Hyphomicrobiales</taxon>
        <taxon>Salinarimonadaceae</taxon>
        <taxon>Salinarimonas</taxon>
    </lineage>
</organism>
<dbReference type="SUPFAM" id="SSF51905">
    <property type="entry name" value="FAD/NAD(P)-binding domain"/>
    <property type="match status" value="1"/>
</dbReference>
<evidence type="ECO:0000259" key="1">
    <source>
        <dbReference type="Pfam" id="PF01494"/>
    </source>
</evidence>
<dbReference type="Gene3D" id="3.50.50.60">
    <property type="entry name" value="FAD/NAD(P)-binding domain"/>
    <property type="match status" value="1"/>
</dbReference>
<dbReference type="InterPro" id="IPR036188">
    <property type="entry name" value="FAD/NAD-bd_sf"/>
</dbReference>
<dbReference type="PANTHER" id="PTHR42685:SF22">
    <property type="entry name" value="CONDITIONED MEDIUM FACTOR RECEPTOR 1"/>
    <property type="match status" value="1"/>
</dbReference>
<name>A0A917Q795_9HYPH</name>
<dbReference type="PRINTS" id="PR00411">
    <property type="entry name" value="PNDRDTASEI"/>
</dbReference>
<comment type="caution">
    <text evidence="2">The sequence shown here is derived from an EMBL/GenBank/DDBJ whole genome shotgun (WGS) entry which is preliminary data.</text>
</comment>
<evidence type="ECO:0000313" key="3">
    <source>
        <dbReference type="Proteomes" id="UP000600449"/>
    </source>
</evidence>
<feature type="domain" description="FAD-binding" evidence="1">
    <location>
        <begin position="8"/>
        <end position="156"/>
    </location>
</feature>